<accession>A0A397SIE5</accession>
<keyword evidence="2" id="KW-1185">Reference proteome</keyword>
<dbReference type="AlphaFoldDB" id="A0A397SIE5"/>
<protein>
    <recommendedName>
        <fullName evidence="3">SAM domain-containing protein</fullName>
    </recommendedName>
</protein>
<evidence type="ECO:0008006" key="3">
    <source>
        <dbReference type="Google" id="ProtNLM"/>
    </source>
</evidence>
<evidence type="ECO:0000313" key="1">
    <source>
        <dbReference type="EMBL" id="RIA83747.1"/>
    </source>
</evidence>
<dbReference type="OrthoDB" id="2410377at2759"/>
<dbReference type="EMBL" id="QKYT01000545">
    <property type="protein sequence ID" value="RIA83747.1"/>
    <property type="molecule type" value="Genomic_DNA"/>
</dbReference>
<comment type="caution">
    <text evidence="1">The sequence shown here is derived from an EMBL/GenBank/DDBJ whole genome shotgun (WGS) entry which is preliminary data.</text>
</comment>
<proteinExistence type="predicted"/>
<evidence type="ECO:0000313" key="2">
    <source>
        <dbReference type="Proteomes" id="UP000265703"/>
    </source>
</evidence>
<reference evidence="1 2" key="1">
    <citation type="submission" date="2018-06" db="EMBL/GenBank/DDBJ databases">
        <title>Comparative genomics reveals the genomic features of Rhizophagus irregularis, R. cerebriforme, R. diaphanum and Gigaspora rosea, and their symbiotic lifestyle signature.</title>
        <authorList>
            <person name="Morin E."/>
            <person name="San Clemente H."/>
            <person name="Chen E.C.H."/>
            <person name="De La Providencia I."/>
            <person name="Hainaut M."/>
            <person name="Kuo A."/>
            <person name="Kohler A."/>
            <person name="Murat C."/>
            <person name="Tang N."/>
            <person name="Roy S."/>
            <person name="Loubradou J."/>
            <person name="Henrissat B."/>
            <person name="Grigoriev I.V."/>
            <person name="Corradi N."/>
            <person name="Roux C."/>
            <person name="Martin F.M."/>
        </authorList>
    </citation>
    <scope>NUCLEOTIDE SEQUENCE [LARGE SCALE GENOMIC DNA]</scope>
    <source>
        <strain evidence="1 2">DAOM 227022</strain>
    </source>
</reference>
<organism evidence="1 2">
    <name type="scientific">Glomus cerebriforme</name>
    <dbReference type="NCBI Taxonomy" id="658196"/>
    <lineage>
        <taxon>Eukaryota</taxon>
        <taxon>Fungi</taxon>
        <taxon>Fungi incertae sedis</taxon>
        <taxon>Mucoromycota</taxon>
        <taxon>Glomeromycotina</taxon>
        <taxon>Glomeromycetes</taxon>
        <taxon>Glomerales</taxon>
        <taxon>Glomeraceae</taxon>
        <taxon>Glomus</taxon>
    </lineage>
</organism>
<dbReference type="InterPro" id="IPR013761">
    <property type="entry name" value="SAM/pointed_sf"/>
</dbReference>
<name>A0A397SIE5_9GLOM</name>
<dbReference type="Gene3D" id="1.10.150.50">
    <property type="entry name" value="Transcription Factor, Ets-1"/>
    <property type="match status" value="1"/>
</dbReference>
<sequence length="198" mass="22564">MSKLIKFLKGQDLGLSETALKILEEEEINGSNFLDMTKQDFQEYDMKGGSAMTLVKFAKDCKEKKLKTFSSYRSLKEVLKKYNIDGNGIGMIRQFLSVTYKLEDEDEELQQCIKKIKHRLENMGTLLADSNEAIHCEYISAILHVSLYIIKKITDKELTLASQLEVVGEESTGQVDYTIKAFEELICITEGKLLTNIE</sequence>
<gene>
    <name evidence="1" type="ORF">C1645_742839</name>
</gene>
<dbReference type="Proteomes" id="UP000265703">
    <property type="component" value="Unassembled WGS sequence"/>
</dbReference>